<gene>
    <name evidence="2" type="ORF">EI97DRAFT_223642</name>
</gene>
<feature type="region of interest" description="Disordered" evidence="1">
    <location>
        <begin position="80"/>
        <end position="129"/>
    </location>
</feature>
<evidence type="ECO:0000256" key="1">
    <source>
        <dbReference type="SAM" id="MobiDB-lite"/>
    </source>
</evidence>
<accession>A0A6A6JQV8</accession>
<dbReference type="Proteomes" id="UP000800097">
    <property type="component" value="Unassembled WGS sequence"/>
</dbReference>
<feature type="compositionally biased region" description="Polar residues" evidence="1">
    <location>
        <begin position="83"/>
        <end position="94"/>
    </location>
</feature>
<dbReference type="EMBL" id="ML986487">
    <property type="protein sequence ID" value="KAF2278932.1"/>
    <property type="molecule type" value="Genomic_DNA"/>
</dbReference>
<protein>
    <submittedName>
        <fullName evidence="2">Uncharacterized protein</fullName>
    </submittedName>
</protein>
<name>A0A6A6JQV8_WESOR</name>
<sequence>MLYLHGENPMRKHSVLLINSVRLSIVSRGHHVRIYLRRCFLPIASLRYSNITSNVPRTRNRLQSTTASFLRPLCSCGVRSDHPNQPNTQPSSPLTVGGKEHPNPTCNPGGGTNARHPNANITHSGSQPVCGPRVHDGGYTVGEAIFYS</sequence>
<dbReference type="AlphaFoldDB" id="A0A6A6JQV8"/>
<proteinExistence type="predicted"/>
<organism evidence="2 3">
    <name type="scientific">Westerdykella ornata</name>
    <dbReference type="NCBI Taxonomy" id="318751"/>
    <lineage>
        <taxon>Eukaryota</taxon>
        <taxon>Fungi</taxon>
        <taxon>Dikarya</taxon>
        <taxon>Ascomycota</taxon>
        <taxon>Pezizomycotina</taxon>
        <taxon>Dothideomycetes</taxon>
        <taxon>Pleosporomycetidae</taxon>
        <taxon>Pleosporales</taxon>
        <taxon>Sporormiaceae</taxon>
        <taxon>Westerdykella</taxon>
    </lineage>
</organism>
<dbReference type="GeneID" id="54547054"/>
<evidence type="ECO:0000313" key="3">
    <source>
        <dbReference type="Proteomes" id="UP000800097"/>
    </source>
</evidence>
<evidence type="ECO:0000313" key="2">
    <source>
        <dbReference type="EMBL" id="KAF2278932.1"/>
    </source>
</evidence>
<keyword evidence="3" id="KW-1185">Reference proteome</keyword>
<reference evidence="2" key="1">
    <citation type="journal article" date="2020" name="Stud. Mycol.">
        <title>101 Dothideomycetes genomes: a test case for predicting lifestyles and emergence of pathogens.</title>
        <authorList>
            <person name="Haridas S."/>
            <person name="Albert R."/>
            <person name="Binder M."/>
            <person name="Bloem J."/>
            <person name="Labutti K."/>
            <person name="Salamov A."/>
            <person name="Andreopoulos B."/>
            <person name="Baker S."/>
            <person name="Barry K."/>
            <person name="Bills G."/>
            <person name="Bluhm B."/>
            <person name="Cannon C."/>
            <person name="Castanera R."/>
            <person name="Culley D."/>
            <person name="Daum C."/>
            <person name="Ezra D."/>
            <person name="Gonzalez J."/>
            <person name="Henrissat B."/>
            <person name="Kuo A."/>
            <person name="Liang C."/>
            <person name="Lipzen A."/>
            <person name="Lutzoni F."/>
            <person name="Magnuson J."/>
            <person name="Mondo S."/>
            <person name="Nolan M."/>
            <person name="Ohm R."/>
            <person name="Pangilinan J."/>
            <person name="Park H.-J."/>
            <person name="Ramirez L."/>
            <person name="Alfaro M."/>
            <person name="Sun H."/>
            <person name="Tritt A."/>
            <person name="Yoshinaga Y."/>
            <person name="Zwiers L.-H."/>
            <person name="Turgeon B."/>
            <person name="Goodwin S."/>
            <person name="Spatafora J."/>
            <person name="Crous P."/>
            <person name="Grigoriev I."/>
        </authorList>
    </citation>
    <scope>NUCLEOTIDE SEQUENCE</scope>
    <source>
        <strain evidence="2">CBS 379.55</strain>
    </source>
</reference>
<dbReference type="RefSeq" id="XP_033656471.1">
    <property type="nucleotide sequence ID" value="XM_033793879.1"/>
</dbReference>